<gene>
    <name evidence="2" type="ORF">CEV32_4711</name>
</gene>
<dbReference type="AlphaFoldDB" id="A0A256FKU7"/>
<protein>
    <submittedName>
        <fullName evidence="2">Uncharacterized protein</fullName>
    </submittedName>
</protein>
<feature type="chain" id="PRO_5012942781" evidence="1">
    <location>
        <begin position="21"/>
        <end position="127"/>
    </location>
</feature>
<comment type="caution">
    <text evidence="2">The sequence shown here is derived from an EMBL/GenBank/DDBJ whole genome shotgun (WGS) entry which is preliminary data.</text>
</comment>
<reference evidence="2 3" key="1">
    <citation type="submission" date="2017-07" db="EMBL/GenBank/DDBJ databases">
        <title>Phylogenetic study on the rhizospheric bacterium Ochrobactrum sp. A44.</title>
        <authorList>
            <person name="Krzyzanowska D.M."/>
            <person name="Ossowicki A."/>
            <person name="Rajewska M."/>
            <person name="Maciag T."/>
            <person name="Kaczynski Z."/>
            <person name="Czerwicka M."/>
            <person name="Jafra S."/>
        </authorList>
    </citation>
    <scope>NUCLEOTIDE SEQUENCE [LARGE SCALE GENOMIC DNA]</scope>
    <source>
        <strain evidence="2 3">PR17</strain>
    </source>
</reference>
<dbReference type="OrthoDB" id="7691610at2"/>
<dbReference type="Proteomes" id="UP000216345">
    <property type="component" value="Unassembled WGS sequence"/>
</dbReference>
<organism evidence="2 3">
    <name type="scientific">Brucella rhizosphaerae</name>
    <dbReference type="NCBI Taxonomy" id="571254"/>
    <lineage>
        <taxon>Bacteria</taxon>
        <taxon>Pseudomonadati</taxon>
        <taxon>Pseudomonadota</taxon>
        <taxon>Alphaproteobacteria</taxon>
        <taxon>Hyphomicrobiales</taxon>
        <taxon>Brucellaceae</taxon>
        <taxon>Brucella/Ochrobactrum group</taxon>
        <taxon>Brucella</taxon>
    </lineage>
</organism>
<proteinExistence type="predicted"/>
<name>A0A256FKU7_9HYPH</name>
<dbReference type="NCBIfam" id="NF035933">
    <property type="entry name" value="ESAT6_1"/>
    <property type="match status" value="1"/>
</dbReference>
<feature type="signal peptide" evidence="1">
    <location>
        <begin position="1"/>
        <end position="20"/>
    </location>
</feature>
<evidence type="ECO:0000313" key="2">
    <source>
        <dbReference type="EMBL" id="OYR15439.1"/>
    </source>
</evidence>
<evidence type="ECO:0000256" key="1">
    <source>
        <dbReference type="SAM" id="SignalP"/>
    </source>
</evidence>
<accession>A0A256FKU7</accession>
<dbReference type="RefSeq" id="WP_094576147.1">
    <property type="nucleotide sequence ID" value="NZ_JBHEEL010000008.1"/>
</dbReference>
<keyword evidence="1" id="KW-0732">Signal</keyword>
<dbReference type="EMBL" id="NNRK01000025">
    <property type="protein sequence ID" value="OYR15439.1"/>
    <property type="molecule type" value="Genomic_DNA"/>
</dbReference>
<keyword evidence="3" id="KW-1185">Reference proteome</keyword>
<sequence>MNRLILTAAMTGAMLTTAFAQQPTPEQMEMAYSAARNQLGVLAYCQEKGFIDGSASEIQTKLLALVPTPADASKGDTAEAVGKQGKVSVMGMEQDLTTAAKAQGIDEAKLCEMMASALKQAAANLPQ</sequence>
<evidence type="ECO:0000313" key="3">
    <source>
        <dbReference type="Proteomes" id="UP000216345"/>
    </source>
</evidence>